<dbReference type="EMBL" id="BQNB010012808">
    <property type="protein sequence ID" value="GJT08165.1"/>
    <property type="molecule type" value="Genomic_DNA"/>
</dbReference>
<name>A0ABQ5AZT2_9ASTR</name>
<proteinExistence type="predicted"/>
<evidence type="ECO:0000313" key="2">
    <source>
        <dbReference type="Proteomes" id="UP001151760"/>
    </source>
</evidence>
<gene>
    <name evidence="1" type="ORF">Tco_0842627</name>
</gene>
<evidence type="ECO:0000313" key="1">
    <source>
        <dbReference type="EMBL" id="GJT08165.1"/>
    </source>
</evidence>
<evidence type="ECO:0008006" key="3">
    <source>
        <dbReference type="Google" id="ProtNLM"/>
    </source>
</evidence>
<reference evidence="1" key="2">
    <citation type="submission" date="2022-01" db="EMBL/GenBank/DDBJ databases">
        <authorList>
            <person name="Yamashiro T."/>
            <person name="Shiraishi A."/>
            <person name="Satake H."/>
            <person name="Nakayama K."/>
        </authorList>
    </citation>
    <scope>NUCLEOTIDE SEQUENCE</scope>
</reference>
<organism evidence="1 2">
    <name type="scientific">Tanacetum coccineum</name>
    <dbReference type="NCBI Taxonomy" id="301880"/>
    <lineage>
        <taxon>Eukaryota</taxon>
        <taxon>Viridiplantae</taxon>
        <taxon>Streptophyta</taxon>
        <taxon>Embryophyta</taxon>
        <taxon>Tracheophyta</taxon>
        <taxon>Spermatophyta</taxon>
        <taxon>Magnoliopsida</taxon>
        <taxon>eudicotyledons</taxon>
        <taxon>Gunneridae</taxon>
        <taxon>Pentapetalae</taxon>
        <taxon>asterids</taxon>
        <taxon>campanulids</taxon>
        <taxon>Asterales</taxon>
        <taxon>Asteraceae</taxon>
        <taxon>Asteroideae</taxon>
        <taxon>Anthemideae</taxon>
        <taxon>Anthemidinae</taxon>
        <taxon>Tanacetum</taxon>
    </lineage>
</organism>
<sequence length="280" mass="32116">MTVICYNYKREGHMSKQCTKPKRKRDDSWFKDKVLLVQAQANGQILHYEELAFLANPGIIEVALMVKLSHYGSDALAEVYNHDNVNNNMINQAMQVMSSSEQSNVVNHSKTEITSDSNIIPYSQYVIESQQSAVQNSNSSVQQDALILSVIEQLKTQVVNCTKINLNNKSVNDTLTTELERYKEQVKVLKEGQKVDLRSNDNVSDSSAHTIKIDHLKQTLSEHVKEKEYLMQTVTLIKNDFKKEESRNIDREIVLEKKIKQLDNIVFKRDQSTQTVHMLT</sequence>
<feature type="non-terminal residue" evidence="1">
    <location>
        <position position="280"/>
    </location>
</feature>
<keyword evidence="2" id="KW-1185">Reference proteome</keyword>
<comment type="caution">
    <text evidence="1">The sequence shown here is derived from an EMBL/GenBank/DDBJ whole genome shotgun (WGS) entry which is preliminary data.</text>
</comment>
<accession>A0ABQ5AZT2</accession>
<dbReference type="Gene3D" id="4.10.60.10">
    <property type="entry name" value="Zinc finger, CCHC-type"/>
    <property type="match status" value="1"/>
</dbReference>
<dbReference type="Proteomes" id="UP001151760">
    <property type="component" value="Unassembled WGS sequence"/>
</dbReference>
<reference evidence="1" key="1">
    <citation type="journal article" date="2022" name="Int. J. Mol. Sci.">
        <title>Draft Genome of Tanacetum Coccineum: Genomic Comparison of Closely Related Tanacetum-Family Plants.</title>
        <authorList>
            <person name="Yamashiro T."/>
            <person name="Shiraishi A."/>
            <person name="Nakayama K."/>
            <person name="Satake H."/>
        </authorList>
    </citation>
    <scope>NUCLEOTIDE SEQUENCE</scope>
</reference>
<protein>
    <recommendedName>
        <fullName evidence="3">CCHC-type domain-containing protein</fullName>
    </recommendedName>
</protein>